<dbReference type="AlphaFoldDB" id="A0A0W7WMV0"/>
<keyword evidence="2" id="KW-0732">Signal</keyword>
<comment type="caution">
    <text evidence="3">The sequence shown here is derived from an EMBL/GenBank/DDBJ whole genome shotgun (WGS) entry which is preliminary data.</text>
</comment>
<keyword evidence="1" id="KW-1133">Transmembrane helix</keyword>
<keyword evidence="1" id="KW-0472">Membrane</keyword>
<feature type="transmembrane region" description="Helical" evidence="1">
    <location>
        <begin position="153"/>
        <end position="174"/>
    </location>
</feature>
<sequence>MLAVVLLYAAVPMASAQNWCRPPAELLGLAATLSALPPGSDRLSDGRRARIGEILDGLNERRMLAALDAGGLQALTPSVLSLLAEARHLADSGTRRNPGYLDEVLAEFDAALMRACAESRSTIYQRLQQDRVGGLFDDGVDLQELARRANGSGVVGLGVILSGVLGFTAALILFDAGFRWIMALVYNRKACRIPAVLLVADARIEGLVITLGRGGCRFYPTDFEAFESALPGLAAGEQAVDLEGTVLPARISAIHGPVADFRFVRALSLKAQRALLTQSTISPYYIKKGFGADPGLADELV</sequence>
<organism evidence="3 4">
    <name type="scientific">Pseudoponticoccus marisrubri</name>
    <dbReference type="NCBI Taxonomy" id="1685382"/>
    <lineage>
        <taxon>Bacteria</taxon>
        <taxon>Pseudomonadati</taxon>
        <taxon>Pseudomonadota</taxon>
        <taxon>Alphaproteobacteria</taxon>
        <taxon>Rhodobacterales</taxon>
        <taxon>Roseobacteraceae</taxon>
        <taxon>Pseudoponticoccus</taxon>
    </lineage>
</organism>
<keyword evidence="1" id="KW-0812">Transmembrane</keyword>
<proteinExistence type="predicted"/>
<evidence type="ECO:0000313" key="3">
    <source>
        <dbReference type="EMBL" id="KUF11922.1"/>
    </source>
</evidence>
<gene>
    <name evidence="3" type="ORF">AVJ23_04915</name>
</gene>
<protein>
    <submittedName>
        <fullName evidence="3">Uncharacterized protein</fullName>
    </submittedName>
</protein>
<accession>A0A0W7WMV0</accession>
<dbReference type="Proteomes" id="UP000054396">
    <property type="component" value="Unassembled WGS sequence"/>
</dbReference>
<evidence type="ECO:0000256" key="1">
    <source>
        <dbReference type="SAM" id="Phobius"/>
    </source>
</evidence>
<feature type="chain" id="PRO_5006936498" evidence="2">
    <location>
        <begin position="17"/>
        <end position="301"/>
    </location>
</feature>
<name>A0A0W7WMV0_9RHOB</name>
<feature type="signal peptide" evidence="2">
    <location>
        <begin position="1"/>
        <end position="16"/>
    </location>
</feature>
<evidence type="ECO:0000256" key="2">
    <source>
        <dbReference type="SAM" id="SignalP"/>
    </source>
</evidence>
<evidence type="ECO:0000313" key="4">
    <source>
        <dbReference type="Proteomes" id="UP000054396"/>
    </source>
</evidence>
<dbReference type="EMBL" id="LPXO01000002">
    <property type="protein sequence ID" value="KUF11922.1"/>
    <property type="molecule type" value="Genomic_DNA"/>
</dbReference>
<reference evidence="3 4" key="1">
    <citation type="submission" date="2015-12" db="EMBL/GenBank/DDBJ databases">
        <authorList>
            <person name="Shamseldin A."/>
            <person name="Moawad H."/>
            <person name="Abd El-Rahim W.M."/>
            <person name="Sadowsky M.J."/>
        </authorList>
    </citation>
    <scope>NUCLEOTIDE SEQUENCE [LARGE SCALE GENOMIC DNA]</scope>
    <source>
        <strain evidence="3 4">SJ5A-1</strain>
    </source>
</reference>
<keyword evidence="4" id="KW-1185">Reference proteome</keyword>